<dbReference type="EMBL" id="DS022305">
    <property type="protein sequence ID" value="OAJ40911.1"/>
    <property type="molecule type" value="Genomic_DNA"/>
</dbReference>
<evidence type="ECO:0000256" key="4">
    <source>
        <dbReference type="ARBA" id="ARBA00022771"/>
    </source>
</evidence>
<dbReference type="VEuPathDB" id="FungiDB:BDEG_24594"/>
<feature type="compositionally biased region" description="Polar residues" evidence="8">
    <location>
        <begin position="58"/>
        <end position="77"/>
    </location>
</feature>
<sequence>MIHLSIVIGQENWYHPVPYLYYLGSSISEQDWQDIIDKPDPGIPEDWKDLIDAINSKKSNQDQHQPMDQSSPGTSNKYWKPTFDIINPNIPSQDPIDESGSGTFDKYSKQPIDQPGSNTFEQEQQQSMDEDKSGNTAPSQVTGLRQRYQRTFNRIKQRLEQCKELRKKKRQEYRDCLALKSKQQLANEEEISGSEYNPDTENQLKQECRVANQKIASFRQDLKRFMKRRGLEFQKLSSD</sequence>
<dbReference type="AlphaFoldDB" id="A0A177WNI0"/>
<dbReference type="GO" id="GO:0006355">
    <property type="term" value="P:regulation of DNA-templated transcription"/>
    <property type="evidence" value="ECO:0007669"/>
    <property type="project" value="UniProtKB-ARBA"/>
</dbReference>
<keyword evidence="5" id="KW-0862">Zinc</keyword>
<comment type="subcellular location">
    <subcellularLocation>
        <location evidence="1">Nucleus</location>
    </subcellularLocation>
</comment>
<dbReference type="PANTHER" id="PTHR24391:SF18">
    <property type="entry name" value="EG:115C2.6 PROTEIN"/>
    <property type="match status" value="1"/>
</dbReference>
<evidence type="ECO:0000256" key="6">
    <source>
        <dbReference type="ARBA" id="ARBA00023125"/>
    </source>
</evidence>
<keyword evidence="2" id="KW-0479">Metal-binding</keyword>
<gene>
    <name evidence="9" type="ORF">BDEG_24594</name>
</gene>
<evidence type="ECO:0000256" key="7">
    <source>
        <dbReference type="ARBA" id="ARBA00023242"/>
    </source>
</evidence>
<feature type="compositionally biased region" description="Polar residues" evidence="8">
    <location>
        <begin position="134"/>
        <end position="147"/>
    </location>
</feature>
<feature type="region of interest" description="Disordered" evidence="8">
    <location>
        <begin position="58"/>
        <end position="147"/>
    </location>
</feature>
<keyword evidence="6" id="KW-0238">DNA-binding</keyword>
<evidence type="ECO:0000256" key="3">
    <source>
        <dbReference type="ARBA" id="ARBA00022737"/>
    </source>
</evidence>
<keyword evidence="7" id="KW-0539">Nucleus</keyword>
<dbReference type="GO" id="GO:0003677">
    <property type="term" value="F:DNA binding"/>
    <property type="evidence" value="ECO:0007669"/>
    <property type="project" value="UniProtKB-KW"/>
</dbReference>
<evidence type="ECO:0000256" key="1">
    <source>
        <dbReference type="ARBA" id="ARBA00004123"/>
    </source>
</evidence>
<proteinExistence type="predicted"/>
<dbReference type="PANTHER" id="PTHR24391">
    <property type="entry name" value="HISTONE H4 TRANSCRIPTION FACTOR-RELATED"/>
    <property type="match status" value="1"/>
</dbReference>
<evidence type="ECO:0000313" key="9">
    <source>
        <dbReference type="EMBL" id="OAJ40911.1"/>
    </source>
</evidence>
<dbReference type="GO" id="GO:0005634">
    <property type="term" value="C:nucleus"/>
    <property type="evidence" value="ECO:0007669"/>
    <property type="project" value="UniProtKB-SubCell"/>
</dbReference>
<evidence type="ECO:0000256" key="2">
    <source>
        <dbReference type="ARBA" id="ARBA00022723"/>
    </source>
</evidence>
<evidence type="ECO:0000256" key="8">
    <source>
        <dbReference type="SAM" id="MobiDB-lite"/>
    </source>
</evidence>
<feature type="compositionally biased region" description="Polar residues" evidence="8">
    <location>
        <begin position="115"/>
        <end position="127"/>
    </location>
</feature>
<protein>
    <submittedName>
        <fullName evidence="9">Uncharacterized protein</fullName>
    </submittedName>
</protein>
<reference evidence="9 10" key="1">
    <citation type="submission" date="2006-10" db="EMBL/GenBank/DDBJ databases">
        <title>The Genome Sequence of Batrachochytrium dendrobatidis JEL423.</title>
        <authorList>
            <consortium name="The Broad Institute Genome Sequencing Platform"/>
            <person name="Birren B."/>
            <person name="Lander E."/>
            <person name="Galagan J."/>
            <person name="Cuomo C."/>
            <person name="Devon K."/>
            <person name="Jaffe D."/>
            <person name="Butler J."/>
            <person name="Alvarez P."/>
            <person name="Gnerre S."/>
            <person name="Grabherr M."/>
            <person name="Kleber M."/>
            <person name="Mauceli E."/>
            <person name="Brockman W."/>
            <person name="Young S."/>
            <person name="LaButti K."/>
            <person name="Sykes S."/>
            <person name="DeCaprio D."/>
            <person name="Crawford M."/>
            <person name="Koehrsen M."/>
            <person name="Engels R."/>
            <person name="Montgomery P."/>
            <person name="Pearson M."/>
            <person name="Howarth C."/>
            <person name="Larson L."/>
            <person name="White J."/>
            <person name="O'Leary S."/>
            <person name="Kodira C."/>
            <person name="Zeng Q."/>
            <person name="Yandava C."/>
            <person name="Alvarado L."/>
            <person name="Longcore J."/>
            <person name="James T."/>
        </authorList>
    </citation>
    <scope>NUCLEOTIDE SEQUENCE [LARGE SCALE GENOMIC DNA]</scope>
    <source>
        <strain evidence="9 10">JEL423</strain>
    </source>
</reference>
<reference evidence="9 10" key="2">
    <citation type="submission" date="2016-05" db="EMBL/GenBank/DDBJ databases">
        <title>Lineage-specific infection strategies underlie the spectrum of fungal disease in amphibians.</title>
        <authorList>
            <person name="Cuomo C.A."/>
            <person name="Farrer R.A."/>
            <person name="James T."/>
            <person name="Longcore J."/>
            <person name="Birren B."/>
        </authorList>
    </citation>
    <scope>NUCLEOTIDE SEQUENCE [LARGE SCALE GENOMIC DNA]</scope>
    <source>
        <strain evidence="9 10">JEL423</strain>
    </source>
</reference>
<dbReference type="GO" id="GO:0008270">
    <property type="term" value="F:zinc ion binding"/>
    <property type="evidence" value="ECO:0007669"/>
    <property type="project" value="UniProtKB-KW"/>
</dbReference>
<evidence type="ECO:0000313" key="10">
    <source>
        <dbReference type="Proteomes" id="UP000077115"/>
    </source>
</evidence>
<keyword evidence="3" id="KW-0677">Repeat</keyword>
<organism evidence="9 10">
    <name type="scientific">Batrachochytrium dendrobatidis (strain JEL423)</name>
    <dbReference type="NCBI Taxonomy" id="403673"/>
    <lineage>
        <taxon>Eukaryota</taxon>
        <taxon>Fungi</taxon>
        <taxon>Fungi incertae sedis</taxon>
        <taxon>Chytridiomycota</taxon>
        <taxon>Chytridiomycota incertae sedis</taxon>
        <taxon>Chytridiomycetes</taxon>
        <taxon>Rhizophydiales</taxon>
        <taxon>Rhizophydiales incertae sedis</taxon>
        <taxon>Batrachochytrium</taxon>
    </lineage>
</organism>
<dbReference type="InterPro" id="IPR051574">
    <property type="entry name" value="ZnF_E-box_Homeobox"/>
</dbReference>
<name>A0A177WNI0_BATDL</name>
<evidence type="ECO:0000256" key="5">
    <source>
        <dbReference type="ARBA" id="ARBA00022833"/>
    </source>
</evidence>
<dbReference type="Proteomes" id="UP000077115">
    <property type="component" value="Unassembled WGS sequence"/>
</dbReference>
<keyword evidence="4" id="KW-0863">Zinc-finger</keyword>
<accession>A0A177WNI0</accession>